<evidence type="ECO:0000256" key="1">
    <source>
        <dbReference type="ARBA" id="ARBA00008792"/>
    </source>
</evidence>
<evidence type="ECO:0000256" key="6">
    <source>
        <dbReference type="SAM" id="MobiDB-lite"/>
    </source>
</evidence>
<reference evidence="9" key="2">
    <citation type="journal article" date="2021" name="PeerJ">
        <title>Extensive microbial diversity within the chicken gut microbiome revealed by metagenomics and culture.</title>
        <authorList>
            <person name="Gilroy R."/>
            <person name="Ravi A."/>
            <person name="Getino M."/>
            <person name="Pursley I."/>
            <person name="Horton D.L."/>
            <person name="Alikhan N.F."/>
            <person name="Baker D."/>
            <person name="Gharbi K."/>
            <person name="Hall N."/>
            <person name="Watson M."/>
            <person name="Adriaenssens E.M."/>
            <person name="Foster-Nyarko E."/>
            <person name="Jarju S."/>
            <person name="Secka A."/>
            <person name="Antonio M."/>
            <person name="Oren A."/>
            <person name="Chaudhuri R.R."/>
            <person name="La Ragione R."/>
            <person name="Hildebrand F."/>
            <person name="Pallen M.J."/>
        </authorList>
    </citation>
    <scope>NUCLEOTIDE SEQUENCE</scope>
    <source>
        <strain evidence="9">35461</strain>
    </source>
</reference>
<organism evidence="9 10">
    <name type="scientific">Candidatus Spyradenecus faecavium</name>
    <dbReference type="NCBI Taxonomy" id="2840947"/>
    <lineage>
        <taxon>Bacteria</taxon>
        <taxon>Pseudomonadati</taxon>
        <taxon>Lentisphaerota</taxon>
        <taxon>Lentisphaeria</taxon>
        <taxon>Lentisphaerales</taxon>
        <taxon>Lentisphaeraceae</taxon>
        <taxon>Lentisphaeraceae incertae sedis</taxon>
        <taxon>Candidatus Spyradenecus</taxon>
    </lineage>
</organism>
<dbReference type="InterPro" id="IPR002464">
    <property type="entry name" value="DNA/RNA_helicase_DEAH_CS"/>
</dbReference>
<dbReference type="InterPro" id="IPR007502">
    <property type="entry name" value="Helicase-assoc_dom"/>
</dbReference>
<dbReference type="InterPro" id="IPR027417">
    <property type="entry name" value="P-loop_NTPase"/>
</dbReference>
<feature type="compositionally biased region" description="Basic and acidic residues" evidence="6">
    <location>
        <begin position="597"/>
        <end position="615"/>
    </location>
</feature>
<dbReference type="AlphaFoldDB" id="A0A9D1T382"/>
<dbReference type="SMART" id="SM00847">
    <property type="entry name" value="HA2"/>
    <property type="match status" value="1"/>
</dbReference>
<dbReference type="SUPFAM" id="SSF52540">
    <property type="entry name" value="P-loop containing nucleoside triphosphate hydrolases"/>
    <property type="match status" value="1"/>
</dbReference>
<evidence type="ECO:0000259" key="8">
    <source>
        <dbReference type="PROSITE" id="PS51194"/>
    </source>
</evidence>
<dbReference type="InterPro" id="IPR024590">
    <property type="entry name" value="HrpA_C"/>
</dbReference>
<dbReference type="InterPro" id="IPR011709">
    <property type="entry name" value="DEAD-box_helicase_OB_fold"/>
</dbReference>
<dbReference type="GO" id="GO:0003723">
    <property type="term" value="F:RNA binding"/>
    <property type="evidence" value="ECO:0007669"/>
    <property type="project" value="TreeGrafter"/>
</dbReference>
<dbReference type="NCBIfam" id="TIGR01967">
    <property type="entry name" value="DEAH_box_HrpA"/>
    <property type="match status" value="1"/>
</dbReference>
<dbReference type="Pfam" id="PF11898">
    <property type="entry name" value="DUF3418"/>
    <property type="match status" value="1"/>
</dbReference>
<dbReference type="GO" id="GO:0016787">
    <property type="term" value="F:hydrolase activity"/>
    <property type="evidence" value="ECO:0007669"/>
    <property type="project" value="UniProtKB-KW"/>
</dbReference>
<keyword evidence="2" id="KW-0547">Nucleotide-binding</keyword>
<dbReference type="GO" id="GO:0005524">
    <property type="term" value="F:ATP binding"/>
    <property type="evidence" value="ECO:0007669"/>
    <property type="project" value="UniProtKB-KW"/>
</dbReference>
<evidence type="ECO:0000256" key="4">
    <source>
        <dbReference type="ARBA" id="ARBA00022806"/>
    </source>
</evidence>
<protein>
    <submittedName>
        <fullName evidence="9">ATP-dependent RNA helicase HrpA</fullName>
        <ecNumber evidence="9">3.6.4.13</ecNumber>
    </submittedName>
</protein>
<gene>
    <name evidence="9" type="primary">hrpA</name>
    <name evidence="9" type="ORF">IAC79_06585</name>
</gene>
<dbReference type="EC" id="3.6.4.13" evidence="9"/>
<dbReference type="CDD" id="cd18791">
    <property type="entry name" value="SF2_C_RHA"/>
    <property type="match status" value="1"/>
</dbReference>
<dbReference type="PANTHER" id="PTHR18934:SF99">
    <property type="entry name" value="ATP-DEPENDENT RNA HELICASE DHX37-RELATED"/>
    <property type="match status" value="1"/>
</dbReference>
<dbReference type="SMART" id="SM00487">
    <property type="entry name" value="DEXDc"/>
    <property type="match status" value="1"/>
</dbReference>
<accession>A0A9D1T382</accession>
<name>A0A9D1T382_9BACT</name>
<dbReference type="PANTHER" id="PTHR18934">
    <property type="entry name" value="ATP-DEPENDENT RNA HELICASE"/>
    <property type="match status" value="1"/>
</dbReference>
<dbReference type="PROSITE" id="PS51194">
    <property type="entry name" value="HELICASE_CTER"/>
    <property type="match status" value="1"/>
</dbReference>
<feature type="non-terminal residue" evidence="9">
    <location>
        <position position="716"/>
    </location>
</feature>
<evidence type="ECO:0000313" key="9">
    <source>
        <dbReference type="EMBL" id="HIV09761.1"/>
    </source>
</evidence>
<feature type="domain" description="Helicase C-terminal" evidence="8">
    <location>
        <begin position="207"/>
        <end position="373"/>
    </location>
</feature>
<dbReference type="SMART" id="SM00382">
    <property type="entry name" value="AAA"/>
    <property type="match status" value="1"/>
</dbReference>
<dbReference type="CDD" id="cd17917">
    <property type="entry name" value="DEXHc_RHA-like"/>
    <property type="match status" value="1"/>
</dbReference>
<keyword evidence="4 9" id="KW-0347">Helicase</keyword>
<reference evidence="9" key="1">
    <citation type="submission" date="2020-10" db="EMBL/GenBank/DDBJ databases">
        <authorList>
            <person name="Gilroy R."/>
        </authorList>
    </citation>
    <scope>NUCLEOTIDE SEQUENCE</scope>
    <source>
        <strain evidence="9">35461</strain>
    </source>
</reference>
<dbReference type="GO" id="GO:0003724">
    <property type="term" value="F:RNA helicase activity"/>
    <property type="evidence" value="ECO:0007669"/>
    <property type="project" value="UniProtKB-EC"/>
</dbReference>
<comment type="similarity">
    <text evidence="1">Belongs to the DEAD box helicase family. DEAH subfamily.</text>
</comment>
<dbReference type="Pfam" id="PF21010">
    <property type="entry name" value="HA2_C"/>
    <property type="match status" value="1"/>
</dbReference>
<dbReference type="EMBL" id="DVOR01000213">
    <property type="protein sequence ID" value="HIV09761.1"/>
    <property type="molecule type" value="Genomic_DNA"/>
</dbReference>
<feature type="domain" description="Helicase ATP-binding" evidence="7">
    <location>
        <begin position="20"/>
        <end position="183"/>
    </location>
</feature>
<proteinExistence type="inferred from homology"/>
<keyword evidence="3 9" id="KW-0378">Hydrolase</keyword>
<feature type="region of interest" description="Disordered" evidence="6">
    <location>
        <begin position="596"/>
        <end position="615"/>
    </location>
</feature>
<evidence type="ECO:0000256" key="2">
    <source>
        <dbReference type="ARBA" id="ARBA00022741"/>
    </source>
</evidence>
<dbReference type="Pfam" id="PF07717">
    <property type="entry name" value="OB_NTP_bind"/>
    <property type="match status" value="1"/>
</dbReference>
<dbReference type="Pfam" id="PF00271">
    <property type="entry name" value="Helicase_C"/>
    <property type="match status" value="1"/>
</dbReference>
<dbReference type="SMART" id="SM00490">
    <property type="entry name" value="HELICc"/>
    <property type="match status" value="1"/>
</dbReference>
<dbReference type="Gene3D" id="1.20.120.1080">
    <property type="match status" value="1"/>
</dbReference>
<dbReference type="InterPro" id="IPR014001">
    <property type="entry name" value="Helicase_ATP-bd"/>
</dbReference>
<dbReference type="InterPro" id="IPR011545">
    <property type="entry name" value="DEAD/DEAH_box_helicase_dom"/>
</dbReference>
<evidence type="ECO:0000256" key="3">
    <source>
        <dbReference type="ARBA" id="ARBA00022801"/>
    </source>
</evidence>
<evidence type="ECO:0000256" key="5">
    <source>
        <dbReference type="ARBA" id="ARBA00022840"/>
    </source>
</evidence>
<dbReference type="PROSITE" id="PS51192">
    <property type="entry name" value="HELICASE_ATP_BIND_1"/>
    <property type="match status" value="1"/>
</dbReference>
<evidence type="ECO:0000313" key="10">
    <source>
        <dbReference type="Proteomes" id="UP000886845"/>
    </source>
</evidence>
<dbReference type="Gene3D" id="3.40.50.300">
    <property type="entry name" value="P-loop containing nucleotide triphosphate hydrolases"/>
    <property type="match status" value="2"/>
</dbReference>
<sequence length="716" mass="80027">MNRLTIPPELPIAAHADELIETLRRSPVTIVCGDTGSGKTTQLPKLAHLARPEARGMIGVTQPRRLAAIAMARRLAEEIGTPLGVAVGYQHRFERKTSAQTRFKLMTDGILLAETRDDPLFRRYSTLIVDEAHERSLNIDFLLGLLKRALPRRPDLRVVVSSATLDAERFADFFGGAPVVTIPGRLFPIETVWLPEEDAEDDDLPRRVANAVDLLGPESGDILVFLPGERDIRECMAFLEGRRLPRTECLPLLASLPPGEQARAFRPSQNRRIILATNVAETSVTIPGIRAVIDSGLARIKRYSAQRHVQTLRVEPISQASARQRMGRCGRVGPGTCVRLYSQEDYARREAHTAPEIKRTALAGVILTMADHRFGRIEDFPFLEPPAGAAVREGYRELLELGAIRRREAPEGKSEGWVLTGIGRALAAFPLEPRFARILLAAESEQNLRDALTVVAALACDEPLLRPLDKSAQADQQHARFRSPNSDFTARLRLWAWWNDPSQGTSETQRRRRCKAAFVSYPKMREWANIRAQLEDLCLQRRLSVAENRGGEAGLHRALLCGLLSRIGHYDREARDYRGAFAVRFALFPGSGLAKAAKREERRPERPAAKPKGDVLPDSREWVLAGELVETSRLFGRTVACIDPRWIEPIAGPLCRVHRHSAFWDPDKGFVRVHEDVTLFGLPLAKGRLRDLSRLDPEAARRFFIADALTVPDAIR</sequence>
<dbReference type="InterPro" id="IPR010222">
    <property type="entry name" value="RNA_helicase_HrpA"/>
</dbReference>
<dbReference type="PROSITE" id="PS00690">
    <property type="entry name" value="DEAH_ATP_HELICASE"/>
    <property type="match status" value="1"/>
</dbReference>
<dbReference type="Pfam" id="PF00270">
    <property type="entry name" value="DEAD"/>
    <property type="match status" value="1"/>
</dbReference>
<keyword evidence="5" id="KW-0067">ATP-binding</keyword>
<dbReference type="InterPro" id="IPR003593">
    <property type="entry name" value="AAA+_ATPase"/>
</dbReference>
<dbReference type="InterPro" id="IPR001650">
    <property type="entry name" value="Helicase_C-like"/>
</dbReference>
<evidence type="ECO:0000259" key="7">
    <source>
        <dbReference type="PROSITE" id="PS51192"/>
    </source>
</evidence>
<dbReference type="Proteomes" id="UP000886845">
    <property type="component" value="Unassembled WGS sequence"/>
</dbReference>
<comment type="caution">
    <text evidence="9">The sequence shown here is derived from an EMBL/GenBank/DDBJ whole genome shotgun (WGS) entry which is preliminary data.</text>
</comment>